<accession>A0A074VS71</accession>
<dbReference type="HOGENOM" id="CLU_085406_0_0_1"/>
<dbReference type="STRING" id="1043003.A0A074VS71"/>
<evidence type="ECO:0000313" key="2">
    <source>
        <dbReference type="EMBL" id="KEQ60557.1"/>
    </source>
</evidence>
<name>A0A074VS71_AURM1</name>
<organism evidence="2 3">
    <name type="scientific">Aureobasidium melanogenum (strain CBS 110374)</name>
    <name type="common">Aureobasidium pullulans var. melanogenum</name>
    <dbReference type="NCBI Taxonomy" id="1043003"/>
    <lineage>
        <taxon>Eukaryota</taxon>
        <taxon>Fungi</taxon>
        <taxon>Dikarya</taxon>
        <taxon>Ascomycota</taxon>
        <taxon>Pezizomycotina</taxon>
        <taxon>Dothideomycetes</taxon>
        <taxon>Dothideomycetidae</taxon>
        <taxon>Dothideales</taxon>
        <taxon>Saccotheciaceae</taxon>
        <taxon>Aureobasidium</taxon>
    </lineage>
</organism>
<proteinExistence type="predicted"/>
<evidence type="ECO:0000313" key="3">
    <source>
        <dbReference type="Proteomes" id="UP000030672"/>
    </source>
</evidence>
<dbReference type="InterPro" id="IPR011333">
    <property type="entry name" value="SKP1/BTB/POZ_sf"/>
</dbReference>
<keyword evidence="3" id="KW-1185">Reference proteome</keyword>
<feature type="domain" description="BTB" evidence="1">
    <location>
        <begin position="66"/>
        <end position="141"/>
    </location>
</feature>
<dbReference type="Proteomes" id="UP000030672">
    <property type="component" value="Unassembled WGS sequence"/>
</dbReference>
<dbReference type="RefSeq" id="XP_040877580.1">
    <property type="nucleotide sequence ID" value="XM_041028503.1"/>
</dbReference>
<gene>
    <name evidence="2" type="ORF">M437DRAFT_86645</name>
</gene>
<dbReference type="GeneID" id="63921876"/>
<dbReference type="SUPFAM" id="SSF54695">
    <property type="entry name" value="POZ domain"/>
    <property type="match status" value="1"/>
</dbReference>
<dbReference type="PROSITE" id="PS50097">
    <property type="entry name" value="BTB"/>
    <property type="match status" value="1"/>
</dbReference>
<dbReference type="EMBL" id="KL584842">
    <property type="protein sequence ID" value="KEQ60557.1"/>
    <property type="molecule type" value="Genomic_DNA"/>
</dbReference>
<dbReference type="Gene3D" id="3.30.710.10">
    <property type="entry name" value="Potassium Channel Kv1.1, Chain A"/>
    <property type="match status" value="1"/>
</dbReference>
<dbReference type="InterPro" id="IPR000210">
    <property type="entry name" value="BTB/POZ_dom"/>
</dbReference>
<protein>
    <recommendedName>
        <fullName evidence="1">BTB domain-containing protein</fullName>
    </recommendedName>
</protein>
<reference evidence="2 3" key="1">
    <citation type="journal article" date="2014" name="BMC Genomics">
        <title>Genome sequencing of four Aureobasidium pullulans varieties: biotechnological potential, stress tolerance, and description of new species.</title>
        <authorList>
            <person name="Gostin Ar C."/>
            <person name="Ohm R.A."/>
            <person name="Kogej T."/>
            <person name="Sonjak S."/>
            <person name="Turk M."/>
            <person name="Zajc J."/>
            <person name="Zalar P."/>
            <person name="Grube M."/>
            <person name="Sun H."/>
            <person name="Han J."/>
            <person name="Sharma A."/>
            <person name="Chiniquy J."/>
            <person name="Ngan C.Y."/>
            <person name="Lipzen A."/>
            <person name="Barry K."/>
            <person name="Grigoriev I.V."/>
            <person name="Gunde-Cimerman N."/>
        </authorList>
    </citation>
    <scope>NUCLEOTIDE SEQUENCE [LARGE SCALE GENOMIC DNA]</scope>
    <source>
        <strain evidence="2 3">CBS 110374</strain>
    </source>
</reference>
<evidence type="ECO:0000259" key="1">
    <source>
        <dbReference type="PROSITE" id="PS50097"/>
    </source>
</evidence>
<sequence>MTKARNRRNKRIRLDAARDNLYKLNADLNDQIECRKAAEAVHPGTKPRIKGVWTRSEVRGIIATTDDFVELISKDDDESGDGSHVAEVHRDLLCFFAPYYRAIFTGNFKEVMHNTVILEMDQACCSMFVEWLYTGFIPQHDPWSLCQLYIFADQTMNLTLRRTIMTQLFDCKFDPSINDPNTAALLSSLPSNSPLTRYVFDRLVHHTRQKGCHFRKQEYNDALYDGVPVDFARELKTRLAPHREVPQDCPCCHSPCNYHEHDNIEEWGLSCGDSWYLEPESY</sequence>
<dbReference type="AlphaFoldDB" id="A0A074VS71"/>